<evidence type="ECO:0000313" key="2">
    <source>
        <dbReference type="Proteomes" id="UP000030121"/>
    </source>
</evidence>
<dbReference type="Proteomes" id="UP000030121">
    <property type="component" value="Unassembled WGS sequence"/>
</dbReference>
<dbReference type="eggNOG" id="ENOG5032PAX">
    <property type="taxonomic scope" value="Bacteria"/>
</dbReference>
<organism evidence="1 2">
    <name type="scientific">Flavobacterium suncheonense GH29-5 = DSM 17707</name>
    <dbReference type="NCBI Taxonomy" id="1121899"/>
    <lineage>
        <taxon>Bacteria</taxon>
        <taxon>Pseudomonadati</taxon>
        <taxon>Bacteroidota</taxon>
        <taxon>Flavobacteriia</taxon>
        <taxon>Flavobacteriales</taxon>
        <taxon>Flavobacteriaceae</taxon>
        <taxon>Flavobacterium</taxon>
    </lineage>
</organism>
<keyword evidence="2" id="KW-1185">Reference proteome</keyword>
<dbReference type="EMBL" id="JRLW01000010">
    <property type="protein sequence ID" value="KGO89233.1"/>
    <property type="molecule type" value="Genomic_DNA"/>
</dbReference>
<comment type="caution">
    <text evidence="1">The sequence shown here is derived from an EMBL/GenBank/DDBJ whole genome shotgun (WGS) entry which is preliminary data.</text>
</comment>
<evidence type="ECO:0000313" key="1">
    <source>
        <dbReference type="EMBL" id="KGO89233.1"/>
    </source>
</evidence>
<evidence type="ECO:0008006" key="3">
    <source>
        <dbReference type="Google" id="ProtNLM"/>
    </source>
</evidence>
<dbReference type="AlphaFoldDB" id="A0A0A2MCS8"/>
<proteinExistence type="predicted"/>
<dbReference type="PROSITE" id="PS51257">
    <property type="entry name" value="PROKAR_LIPOPROTEIN"/>
    <property type="match status" value="1"/>
</dbReference>
<dbReference type="RefSeq" id="WP_026980498.1">
    <property type="nucleotide sequence ID" value="NZ_AUCZ01000009.1"/>
</dbReference>
<name>A0A0A2MCS8_9FLAO</name>
<dbReference type="STRING" id="1121899.GCA_000430025_02069"/>
<protein>
    <recommendedName>
        <fullName evidence="3">Gliding motility protein GldH</fullName>
    </recommendedName>
</protein>
<dbReference type="Pfam" id="PF14109">
    <property type="entry name" value="GldH_lipo"/>
    <property type="match status" value="1"/>
</dbReference>
<accession>A0A0A2MCS8</accession>
<dbReference type="OrthoDB" id="1366051at2"/>
<reference evidence="1 2" key="1">
    <citation type="submission" date="2013-09" db="EMBL/GenBank/DDBJ databases">
        <authorList>
            <person name="Zeng Z."/>
            <person name="Chen C."/>
        </authorList>
    </citation>
    <scope>NUCLEOTIDE SEQUENCE [LARGE SCALE GENOMIC DNA]</scope>
    <source>
        <strain evidence="1 2">GH29-5</strain>
    </source>
</reference>
<sequence length="154" mass="17543">MKTKLLCFFFFVLLLVSCDKNSVYSKLDRNFESNRWQSDEVKTFEFTIEDDSKTYNLELQFSHIYDYQYEKVPLNITLTGPDGTVAPIPFELIIKDASGKQLADCTGDMCDLIVPLQQNVKLAKGTYQLTVSQAFKKPYLPNVLALGLNVKIVP</sequence>
<dbReference type="InterPro" id="IPR020018">
    <property type="entry name" value="Motility-assoc_lipoprot_GldH"/>
</dbReference>
<gene>
    <name evidence="1" type="ORF">Q764_09205</name>
</gene>